<comment type="caution">
    <text evidence="3">The sequence shown here is derived from an EMBL/GenBank/DDBJ whole genome shotgun (WGS) entry which is preliminary data.</text>
</comment>
<dbReference type="Gene3D" id="3.40.50.620">
    <property type="entry name" value="HUPs"/>
    <property type="match status" value="1"/>
</dbReference>
<dbReference type="GO" id="GO:0015940">
    <property type="term" value="P:pantothenate biosynthetic process"/>
    <property type="evidence" value="ECO:0007669"/>
    <property type="project" value="InterPro"/>
</dbReference>
<dbReference type="HOGENOM" id="CLU_2768149_0_0_7"/>
<gene>
    <name evidence="3" type="ORF">ETSY2_29505</name>
</gene>
<dbReference type="Pfam" id="PF02569">
    <property type="entry name" value="Pantoate_ligase"/>
    <property type="match status" value="1"/>
</dbReference>
<dbReference type="InterPro" id="IPR014729">
    <property type="entry name" value="Rossmann-like_a/b/a_fold"/>
</dbReference>
<keyword evidence="4" id="KW-1185">Reference proteome</keyword>
<dbReference type="Proteomes" id="UP000019140">
    <property type="component" value="Unassembled WGS sequence"/>
</dbReference>
<evidence type="ECO:0008006" key="5">
    <source>
        <dbReference type="Google" id="ProtNLM"/>
    </source>
</evidence>
<accession>W4M2A0</accession>
<evidence type="ECO:0000313" key="3">
    <source>
        <dbReference type="EMBL" id="ETX04310.1"/>
    </source>
</evidence>
<dbReference type="PATRIC" id="fig|1429439.4.peg.5008"/>
<dbReference type="GO" id="GO:0005829">
    <property type="term" value="C:cytosol"/>
    <property type="evidence" value="ECO:0007669"/>
    <property type="project" value="TreeGrafter"/>
</dbReference>
<dbReference type="GO" id="GO:0005524">
    <property type="term" value="F:ATP binding"/>
    <property type="evidence" value="ECO:0007669"/>
    <property type="project" value="UniProtKB-KW"/>
</dbReference>
<name>W4M2A0_9BACT</name>
<sequence length="69" mass="7499">MQVIGAVAELRQHLGEQRMAGQQIGLIPAMGCLHDGHLSLVRAARQACDVMVMSIFVNPNALYTIPQEV</sequence>
<dbReference type="PANTHER" id="PTHR21299:SF1">
    <property type="entry name" value="PANTOATE--BETA-ALANINE LIGASE"/>
    <property type="match status" value="1"/>
</dbReference>
<keyword evidence="2" id="KW-0067">ATP-binding</keyword>
<organism evidence="3 4">
    <name type="scientific">Candidatus Entotheonella gemina</name>
    <dbReference type="NCBI Taxonomy" id="1429439"/>
    <lineage>
        <taxon>Bacteria</taxon>
        <taxon>Pseudomonadati</taxon>
        <taxon>Nitrospinota/Tectimicrobiota group</taxon>
        <taxon>Candidatus Tectimicrobiota</taxon>
        <taxon>Candidatus Entotheonellia</taxon>
        <taxon>Candidatus Entotheonellales</taxon>
        <taxon>Candidatus Entotheonellaceae</taxon>
        <taxon>Candidatus Entotheonella</taxon>
    </lineage>
</organism>
<dbReference type="SUPFAM" id="SSF52374">
    <property type="entry name" value="Nucleotidylyl transferase"/>
    <property type="match status" value="1"/>
</dbReference>
<evidence type="ECO:0000256" key="1">
    <source>
        <dbReference type="ARBA" id="ARBA00022741"/>
    </source>
</evidence>
<protein>
    <recommendedName>
        <fullName evidence="5">Pantoate--beta-alanine ligase</fullName>
    </recommendedName>
</protein>
<evidence type="ECO:0000313" key="4">
    <source>
        <dbReference type="Proteomes" id="UP000019140"/>
    </source>
</evidence>
<keyword evidence="1" id="KW-0547">Nucleotide-binding</keyword>
<dbReference type="PANTHER" id="PTHR21299">
    <property type="entry name" value="CYTIDYLATE KINASE/PANTOATE-BETA-ALANINE LIGASE"/>
    <property type="match status" value="1"/>
</dbReference>
<dbReference type="GO" id="GO:0004592">
    <property type="term" value="F:pantoate-beta-alanine ligase activity"/>
    <property type="evidence" value="ECO:0007669"/>
    <property type="project" value="InterPro"/>
</dbReference>
<dbReference type="InterPro" id="IPR003721">
    <property type="entry name" value="Pantoate_ligase"/>
</dbReference>
<evidence type="ECO:0000256" key="2">
    <source>
        <dbReference type="ARBA" id="ARBA00022840"/>
    </source>
</evidence>
<proteinExistence type="predicted"/>
<dbReference type="AlphaFoldDB" id="W4M2A0"/>
<dbReference type="EMBL" id="AZHX01001248">
    <property type="protein sequence ID" value="ETX04310.1"/>
    <property type="molecule type" value="Genomic_DNA"/>
</dbReference>
<reference evidence="3 4" key="1">
    <citation type="journal article" date="2014" name="Nature">
        <title>An environmental bacterial taxon with a large and distinct metabolic repertoire.</title>
        <authorList>
            <person name="Wilson M.C."/>
            <person name="Mori T."/>
            <person name="Ruckert C."/>
            <person name="Uria A.R."/>
            <person name="Helf M.J."/>
            <person name="Takada K."/>
            <person name="Gernert C."/>
            <person name="Steffens U.A."/>
            <person name="Heycke N."/>
            <person name="Schmitt S."/>
            <person name="Rinke C."/>
            <person name="Helfrich E.J."/>
            <person name="Brachmann A.O."/>
            <person name="Gurgui C."/>
            <person name="Wakimoto T."/>
            <person name="Kracht M."/>
            <person name="Crusemann M."/>
            <person name="Hentschel U."/>
            <person name="Abe I."/>
            <person name="Matsunaga S."/>
            <person name="Kalinowski J."/>
            <person name="Takeyama H."/>
            <person name="Piel J."/>
        </authorList>
    </citation>
    <scope>NUCLEOTIDE SEQUENCE [LARGE SCALE GENOMIC DNA]</scope>
    <source>
        <strain evidence="4">TSY2</strain>
    </source>
</reference>